<feature type="region of interest" description="Disordered" evidence="1">
    <location>
        <begin position="287"/>
        <end position="370"/>
    </location>
</feature>
<dbReference type="InterPro" id="IPR049462">
    <property type="entry name" value="HpHbR"/>
</dbReference>
<feature type="compositionally biased region" description="Polar residues" evidence="1">
    <location>
        <begin position="303"/>
        <end position="321"/>
    </location>
</feature>
<keyword evidence="2" id="KW-0732">Signal</keyword>
<dbReference type="VEuPathDB" id="TriTrypDB:TEOVI_000013600"/>
<dbReference type="GeneID" id="92374076"/>
<dbReference type="Proteomes" id="UP000195570">
    <property type="component" value="Unassembled WGS sequence"/>
</dbReference>
<evidence type="ECO:0000313" key="3">
    <source>
        <dbReference type="EMBL" id="SCU64916.1"/>
    </source>
</evidence>
<feature type="compositionally biased region" description="Basic and acidic residues" evidence="1">
    <location>
        <begin position="287"/>
        <end position="299"/>
    </location>
</feature>
<feature type="compositionally biased region" description="Low complexity" evidence="1">
    <location>
        <begin position="342"/>
        <end position="358"/>
    </location>
</feature>
<feature type="chain" id="PRO_5009235207" evidence="2">
    <location>
        <begin position="36"/>
        <end position="403"/>
    </location>
</feature>
<protein>
    <submittedName>
        <fullName evidence="3">Haptoglobin-hemoglobin receptor</fullName>
    </submittedName>
</protein>
<gene>
    <name evidence="3" type="ORF">TEOVI_000013600</name>
</gene>
<evidence type="ECO:0000313" key="4">
    <source>
        <dbReference type="Proteomes" id="UP000195570"/>
    </source>
</evidence>
<keyword evidence="3" id="KW-0675">Receptor</keyword>
<keyword evidence="4" id="KW-1185">Reference proteome</keyword>
<dbReference type="EMBL" id="CZPT02000188">
    <property type="protein sequence ID" value="SCU64916.1"/>
    <property type="molecule type" value="Genomic_DNA"/>
</dbReference>
<feature type="signal peptide" evidence="2">
    <location>
        <begin position="1"/>
        <end position="35"/>
    </location>
</feature>
<evidence type="ECO:0000256" key="2">
    <source>
        <dbReference type="SAM" id="SignalP"/>
    </source>
</evidence>
<organism evidence="3 4">
    <name type="scientific">Trypanosoma equiperdum</name>
    <dbReference type="NCBI Taxonomy" id="5694"/>
    <lineage>
        <taxon>Eukaryota</taxon>
        <taxon>Discoba</taxon>
        <taxon>Euglenozoa</taxon>
        <taxon>Kinetoplastea</taxon>
        <taxon>Metakinetoplastina</taxon>
        <taxon>Trypanosomatida</taxon>
        <taxon>Trypanosomatidae</taxon>
        <taxon>Trypanosoma</taxon>
    </lineage>
</organism>
<dbReference type="AlphaFoldDB" id="A0A1G4HZY8"/>
<accession>A0A1G4HZY8</accession>
<comment type="caution">
    <text evidence="3">The sequence shown here is derived from an EMBL/GenBank/DDBJ whole genome shotgun (WGS) entry which is preliminary data.</text>
</comment>
<reference evidence="3" key="1">
    <citation type="submission" date="2016-09" db="EMBL/GenBank/DDBJ databases">
        <authorList>
            <person name="Hebert L."/>
            <person name="Moumen B."/>
        </authorList>
    </citation>
    <scope>NUCLEOTIDE SEQUENCE [LARGE SCALE GENOMIC DNA]</scope>
    <source>
        <strain evidence="3">OVI</strain>
    </source>
</reference>
<proteinExistence type="predicted"/>
<dbReference type="RefSeq" id="XP_067076600.1">
    <property type="nucleotide sequence ID" value="XM_067220499.1"/>
</dbReference>
<dbReference type="Gene3D" id="1.20.1260.80">
    <property type="match status" value="1"/>
</dbReference>
<dbReference type="Pfam" id="PF20933">
    <property type="entry name" value="HpHbR"/>
    <property type="match status" value="1"/>
</dbReference>
<name>A0A1G4HZY8_TRYEQ</name>
<sequence length="403" mass="43324">MEKPSCRGAGWAQLLWCYGTCCALLLRLIVEASQAAEGLKTKDEVEKACHLAQQLKEVSITLGVIYRTTERHSVQVEAHKTAIDKHADAVSRAVEALTRVDVALQRLKELGKANDTKAVKIIENITSARENLALFNNETQAVLTARDHVHKHRAAALQGWSDAKEKGDAAAEDVWVLLNAAKKGNGSADAKAAAEKCSRYSSSSTSETELQKAIDAAANVGGLSAHKSKYGDVLNKFKLSNASVGAVRDTSDRGGKHMEKVNNVAKLLKDAEVSLAAAAAEIEEVKNAHETKVQEEMKRNGNPIENESETNSGGNAESQGNGDREDKNDEQQQVDEEETKVENGSSEEGSCCGNESNGPHVMKKRHGVEGPRPVDVVSGFRSYASASFALLSLVRVGMLQVVV</sequence>
<evidence type="ECO:0000256" key="1">
    <source>
        <dbReference type="SAM" id="MobiDB-lite"/>
    </source>
</evidence>